<accession>A0A4Y3KZR6</accession>
<dbReference type="EMBL" id="BJLR01000037">
    <property type="protein sequence ID" value="GEA89869.1"/>
    <property type="molecule type" value="Genomic_DNA"/>
</dbReference>
<organism evidence="1 2">
    <name type="scientific">Cellulomonas cellasea</name>
    <dbReference type="NCBI Taxonomy" id="43670"/>
    <lineage>
        <taxon>Bacteria</taxon>
        <taxon>Bacillati</taxon>
        <taxon>Actinomycetota</taxon>
        <taxon>Actinomycetes</taxon>
        <taxon>Micrococcales</taxon>
        <taxon>Cellulomonadaceae</taxon>
        <taxon>Cellulomonas</taxon>
    </lineage>
</organism>
<protein>
    <submittedName>
        <fullName evidence="1">Uncharacterized protein</fullName>
    </submittedName>
</protein>
<name>A0A4Y3KZR6_9CELL</name>
<evidence type="ECO:0000313" key="1">
    <source>
        <dbReference type="EMBL" id="GEA89869.1"/>
    </source>
</evidence>
<reference evidence="1" key="1">
    <citation type="submission" date="2019-06" db="EMBL/GenBank/DDBJ databases">
        <title>Whole genome shotgun sequence of Cellulomonas cellasea NBRC 3753.</title>
        <authorList>
            <person name="Hosoyama A."/>
            <person name="Uohara A."/>
            <person name="Ohji S."/>
            <person name="Ichikawa N."/>
        </authorList>
    </citation>
    <scope>NUCLEOTIDE SEQUENCE [LARGE SCALE GENOMIC DNA]</scope>
    <source>
        <strain evidence="1">NBRC 3753</strain>
    </source>
</reference>
<dbReference type="Proteomes" id="UP000317046">
    <property type="component" value="Unassembled WGS sequence"/>
</dbReference>
<keyword evidence="2" id="KW-1185">Reference proteome</keyword>
<dbReference type="RefSeq" id="WP_141372845.1">
    <property type="nucleotide sequence ID" value="NZ_BJLR01000037.1"/>
</dbReference>
<sequence length="80" mass="8737">MAGADDDARTDDVTREVRAAYAGATWFELARATSEAHHALERAGAREPGADVRRARYAALRAMLDEATENVSTHCLHARL</sequence>
<proteinExistence type="predicted"/>
<evidence type="ECO:0000313" key="2">
    <source>
        <dbReference type="Proteomes" id="UP000317046"/>
    </source>
</evidence>
<gene>
    <name evidence="1" type="ORF">CCE01nite_38180</name>
</gene>
<comment type="caution">
    <text evidence="1">The sequence shown here is derived from an EMBL/GenBank/DDBJ whole genome shotgun (WGS) entry which is preliminary data.</text>
</comment>
<dbReference type="AlphaFoldDB" id="A0A4Y3KZR6"/>